<protein>
    <submittedName>
        <fullName evidence="3">Uncharacterized protein</fullName>
    </submittedName>
</protein>
<dbReference type="Gramene" id="AUR62023536-RA">
    <property type="protein sequence ID" value="AUR62023536-RA:cds"/>
    <property type="gene ID" value="AUR62023536"/>
</dbReference>
<keyword evidence="2" id="KW-1133">Transmembrane helix</keyword>
<dbReference type="Proteomes" id="UP000596660">
    <property type="component" value="Unplaced"/>
</dbReference>
<sequence>MHFSLSSFARRGWLVEVPCSSGQTNGSVMDNHGRPCLNENGVSSGPQEHDSPENRFPFVNSENPVMALVAFLASAVGPELLLLVLMLLWQPL</sequence>
<keyword evidence="2" id="KW-0812">Transmembrane</keyword>
<evidence type="ECO:0000256" key="1">
    <source>
        <dbReference type="SAM" id="MobiDB-lite"/>
    </source>
</evidence>
<accession>A0A803M513</accession>
<feature type="transmembrane region" description="Helical" evidence="2">
    <location>
        <begin position="65"/>
        <end position="89"/>
    </location>
</feature>
<name>A0A803M513_CHEQI</name>
<keyword evidence="4" id="KW-1185">Reference proteome</keyword>
<reference evidence="3" key="1">
    <citation type="journal article" date="2017" name="Nature">
        <title>The genome of Chenopodium quinoa.</title>
        <authorList>
            <person name="Jarvis D.E."/>
            <person name="Ho Y.S."/>
            <person name="Lightfoot D.J."/>
            <person name="Schmoeckel S.M."/>
            <person name="Li B."/>
            <person name="Borm T.J.A."/>
            <person name="Ohyanagi H."/>
            <person name="Mineta K."/>
            <person name="Michell C.T."/>
            <person name="Saber N."/>
            <person name="Kharbatia N.M."/>
            <person name="Rupper R.R."/>
            <person name="Sharp A.R."/>
            <person name="Dally N."/>
            <person name="Boughton B.A."/>
            <person name="Woo Y.H."/>
            <person name="Gao G."/>
            <person name="Schijlen E.G.W.M."/>
            <person name="Guo X."/>
            <person name="Momin A.A."/>
            <person name="Negrao S."/>
            <person name="Al-Babili S."/>
            <person name="Gehring C."/>
            <person name="Roessner U."/>
            <person name="Jung C."/>
            <person name="Murphy K."/>
            <person name="Arold S.T."/>
            <person name="Gojobori T."/>
            <person name="van der Linden C.G."/>
            <person name="van Loo E.N."/>
            <person name="Jellen E.N."/>
            <person name="Maughan P.J."/>
            <person name="Tester M."/>
        </authorList>
    </citation>
    <scope>NUCLEOTIDE SEQUENCE [LARGE SCALE GENOMIC DNA]</scope>
    <source>
        <strain evidence="3">cv. PI 614886</strain>
    </source>
</reference>
<reference evidence="3" key="2">
    <citation type="submission" date="2021-03" db="UniProtKB">
        <authorList>
            <consortium name="EnsemblPlants"/>
        </authorList>
    </citation>
    <scope>IDENTIFICATION</scope>
</reference>
<proteinExistence type="predicted"/>
<dbReference type="EnsemblPlants" id="AUR62023536-RA">
    <property type="protein sequence ID" value="AUR62023536-RA:cds"/>
    <property type="gene ID" value="AUR62023536"/>
</dbReference>
<evidence type="ECO:0000313" key="3">
    <source>
        <dbReference type="EnsemblPlants" id="AUR62023536-RA:cds"/>
    </source>
</evidence>
<feature type="region of interest" description="Disordered" evidence="1">
    <location>
        <begin position="23"/>
        <end position="56"/>
    </location>
</feature>
<organism evidence="3 4">
    <name type="scientific">Chenopodium quinoa</name>
    <name type="common">Quinoa</name>
    <dbReference type="NCBI Taxonomy" id="63459"/>
    <lineage>
        <taxon>Eukaryota</taxon>
        <taxon>Viridiplantae</taxon>
        <taxon>Streptophyta</taxon>
        <taxon>Embryophyta</taxon>
        <taxon>Tracheophyta</taxon>
        <taxon>Spermatophyta</taxon>
        <taxon>Magnoliopsida</taxon>
        <taxon>eudicotyledons</taxon>
        <taxon>Gunneridae</taxon>
        <taxon>Pentapetalae</taxon>
        <taxon>Caryophyllales</taxon>
        <taxon>Chenopodiaceae</taxon>
        <taxon>Chenopodioideae</taxon>
        <taxon>Atripliceae</taxon>
        <taxon>Chenopodium</taxon>
    </lineage>
</organism>
<keyword evidence="2" id="KW-0472">Membrane</keyword>
<dbReference type="AlphaFoldDB" id="A0A803M513"/>
<evidence type="ECO:0000256" key="2">
    <source>
        <dbReference type="SAM" id="Phobius"/>
    </source>
</evidence>
<evidence type="ECO:0000313" key="4">
    <source>
        <dbReference type="Proteomes" id="UP000596660"/>
    </source>
</evidence>